<organism evidence="1 2">
    <name type="scientific">Salinirubellus salinus</name>
    <dbReference type="NCBI Taxonomy" id="1364945"/>
    <lineage>
        <taxon>Archaea</taxon>
        <taxon>Methanobacteriati</taxon>
        <taxon>Methanobacteriota</taxon>
        <taxon>Stenosarchaea group</taxon>
        <taxon>Halobacteria</taxon>
        <taxon>Halobacteriales</taxon>
        <taxon>Natronomonadaceae</taxon>
        <taxon>Salinirubellus</taxon>
    </lineage>
</organism>
<evidence type="ECO:0000313" key="1">
    <source>
        <dbReference type="EMBL" id="UWM53668.1"/>
    </source>
</evidence>
<reference evidence="1" key="1">
    <citation type="submission" date="2022-09" db="EMBL/GenBank/DDBJ databases">
        <title>Diverse halophilic archaea isolated from saline environments.</title>
        <authorList>
            <person name="Cui H.-L."/>
        </authorList>
    </citation>
    <scope>NUCLEOTIDE SEQUENCE</scope>
    <source>
        <strain evidence="1">ZS-35-S2</strain>
    </source>
</reference>
<protein>
    <submittedName>
        <fullName evidence="1">Uncharacterized protein</fullName>
    </submittedName>
</protein>
<dbReference type="AlphaFoldDB" id="A0A9E7R185"/>
<dbReference type="GeneID" id="74943998"/>
<dbReference type="EMBL" id="CP104003">
    <property type="protein sequence ID" value="UWM53668.1"/>
    <property type="molecule type" value="Genomic_DNA"/>
</dbReference>
<evidence type="ECO:0000313" key="2">
    <source>
        <dbReference type="Proteomes" id="UP001057580"/>
    </source>
</evidence>
<accession>A0A9E7R185</accession>
<proteinExistence type="predicted"/>
<name>A0A9E7R185_9EURY</name>
<dbReference type="RefSeq" id="WP_260592662.1">
    <property type="nucleotide sequence ID" value="NZ_CP104003.1"/>
</dbReference>
<gene>
    <name evidence="1" type="ORF">N0B31_16210</name>
</gene>
<dbReference type="Proteomes" id="UP001057580">
    <property type="component" value="Chromosome"/>
</dbReference>
<sequence length="46" mass="5247">MTVYYVVVDGDRVAGPFETRKEAKREADTRATNEIMLHYGVEAVEE</sequence>
<keyword evidence="2" id="KW-1185">Reference proteome</keyword>
<dbReference type="KEGG" id="ssai:N0B31_16210"/>